<dbReference type="EMBL" id="MU805968">
    <property type="protein sequence ID" value="KAJ3843762.1"/>
    <property type="molecule type" value="Genomic_DNA"/>
</dbReference>
<keyword evidence="2" id="KW-1185">Reference proteome</keyword>
<name>A0AA38UJ81_9AGAR</name>
<gene>
    <name evidence="1" type="ORF">F5878DRAFT_603956</name>
</gene>
<evidence type="ECO:0000313" key="2">
    <source>
        <dbReference type="Proteomes" id="UP001163846"/>
    </source>
</evidence>
<dbReference type="Proteomes" id="UP001163846">
    <property type="component" value="Unassembled WGS sequence"/>
</dbReference>
<sequence>MDTPHPAGVPSPAVVDGTAARSLDGHNVLEMLFQSRPTEVYGPLPHPEDVFHTIKAIAPGQWKKDMQDSKNLAAFMETQTGNLYADTDKLLETRFPLFSRSFLQSMILLELFEESTLRPEALRNTLFHSTITQNGYATLTEFTPYKEDTHQCKNFRDFETTRSGRFFHRLSTAITSAQWNYSFKNLRYLVGQDIRGLTSDEEKAYDFMPEVLGNDWDPVRKKSTLTSESILFDKWEAAIWTYYSFPPQVQKELKKIRDETFKACWQ</sequence>
<organism evidence="1 2">
    <name type="scientific">Lentinula raphanica</name>
    <dbReference type="NCBI Taxonomy" id="153919"/>
    <lineage>
        <taxon>Eukaryota</taxon>
        <taxon>Fungi</taxon>
        <taxon>Dikarya</taxon>
        <taxon>Basidiomycota</taxon>
        <taxon>Agaricomycotina</taxon>
        <taxon>Agaricomycetes</taxon>
        <taxon>Agaricomycetidae</taxon>
        <taxon>Agaricales</taxon>
        <taxon>Marasmiineae</taxon>
        <taxon>Omphalotaceae</taxon>
        <taxon>Lentinula</taxon>
    </lineage>
</organism>
<evidence type="ECO:0000313" key="1">
    <source>
        <dbReference type="EMBL" id="KAJ3843762.1"/>
    </source>
</evidence>
<comment type="caution">
    <text evidence="1">The sequence shown here is derived from an EMBL/GenBank/DDBJ whole genome shotgun (WGS) entry which is preliminary data.</text>
</comment>
<accession>A0AA38UJ81</accession>
<protein>
    <submittedName>
        <fullName evidence="1">Uncharacterized protein</fullName>
    </submittedName>
</protein>
<proteinExistence type="predicted"/>
<reference evidence="1" key="1">
    <citation type="submission" date="2022-08" db="EMBL/GenBank/DDBJ databases">
        <authorList>
            <consortium name="DOE Joint Genome Institute"/>
            <person name="Min B."/>
            <person name="Riley R."/>
            <person name="Sierra-Patev S."/>
            <person name="Naranjo-Ortiz M."/>
            <person name="Looney B."/>
            <person name="Konkel Z."/>
            <person name="Slot J.C."/>
            <person name="Sakamoto Y."/>
            <person name="Steenwyk J.L."/>
            <person name="Rokas A."/>
            <person name="Carro J."/>
            <person name="Camarero S."/>
            <person name="Ferreira P."/>
            <person name="Molpeceres G."/>
            <person name="Ruiz-Duenas F.J."/>
            <person name="Serrano A."/>
            <person name="Henrissat B."/>
            <person name="Drula E."/>
            <person name="Hughes K.W."/>
            <person name="Mata J.L."/>
            <person name="Ishikawa N.K."/>
            <person name="Vargas-Isla R."/>
            <person name="Ushijima S."/>
            <person name="Smith C.A."/>
            <person name="Ahrendt S."/>
            <person name="Andreopoulos W."/>
            <person name="He G."/>
            <person name="Labutti K."/>
            <person name="Lipzen A."/>
            <person name="Ng V."/>
            <person name="Sandor L."/>
            <person name="Barry K."/>
            <person name="Martinez A.T."/>
            <person name="Xiao Y."/>
            <person name="Gibbons J.G."/>
            <person name="Terashima K."/>
            <person name="Hibbett D.S."/>
            <person name="Grigoriev I.V."/>
        </authorList>
    </citation>
    <scope>NUCLEOTIDE SEQUENCE</scope>
    <source>
        <strain evidence="1">TFB9207</strain>
    </source>
</reference>
<dbReference type="AlphaFoldDB" id="A0AA38UJ81"/>